<sequence length="222" mass="24787">MTQLTAYLAVLGLPICSVSAMAFCLLGPLMSMINRAVSRTVANWQRLTLLTTMFEERFTRVVGYAPIEFVQGPKAGGAFYPKDHAIPGLTDRQAMWNGAGLPPTDTPFEIELPADFNFGKYIWGTHGAEWAAIQKAGRFKDELRFTWAYKHAIPDGHPFVGDVSHAGIAKVPRVLVLGYVIDPDSDFGVWNDDLMTFWRMVACWWASFCLGKDISLWEFLCG</sequence>
<dbReference type="EMBL" id="GG698900">
    <property type="protein sequence ID" value="EEU44542.1"/>
    <property type="molecule type" value="Genomic_DNA"/>
</dbReference>
<keyword evidence="1" id="KW-0812">Transmembrane</keyword>
<proteinExistence type="predicted"/>
<evidence type="ECO:0000313" key="2">
    <source>
        <dbReference type="EMBL" id="EEU44542.1"/>
    </source>
</evidence>
<dbReference type="VEuPathDB" id="FungiDB:NECHADRAFT_85195"/>
<keyword evidence="1" id="KW-1133">Transmembrane helix</keyword>
<dbReference type="AlphaFoldDB" id="C7YV94"/>
<keyword evidence="1" id="KW-0472">Membrane</keyword>
<keyword evidence="3" id="KW-1185">Reference proteome</keyword>
<evidence type="ECO:0000256" key="1">
    <source>
        <dbReference type="SAM" id="Phobius"/>
    </source>
</evidence>
<dbReference type="InParanoid" id="C7YV94"/>
<name>C7YV94_FUSV7</name>
<organism evidence="2 3">
    <name type="scientific">Fusarium vanettenii (strain ATCC MYA-4622 / CBS 123669 / FGSC 9596 / NRRL 45880 / 77-13-4)</name>
    <name type="common">Fusarium solani subsp. pisi</name>
    <dbReference type="NCBI Taxonomy" id="660122"/>
    <lineage>
        <taxon>Eukaryota</taxon>
        <taxon>Fungi</taxon>
        <taxon>Dikarya</taxon>
        <taxon>Ascomycota</taxon>
        <taxon>Pezizomycotina</taxon>
        <taxon>Sordariomycetes</taxon>
        <taxon>Hypocreomycetidae</taxon>
        <taxon>Hypocreales</taxon>
        <taxon>Nectriaceae</taxon>
        <taxon>Fusarium</taxon>
        <taxon>Fusarium solani species complex</taxon>
        <taxon>Fusarium vanettenii</taxon>
    </lineage>
</organism>
<protein>
    <submittedName>
        <fullName evidence="2">Uncharacterized protein</fullName>
    </submittedName>
</protein>
<dbReference type="HOGENOM" id="CLU_1245688_0_0_1"/>
<feature type="transmembrane region" description="Helical" evidence="1">
    <location>
        <begin position="6"/>
        <end position="29"/>
    </location>
</feature>
<dbReference type="GeneID" id="9674688"/>
<dbReference type="RefSeq" id="XP_003050255.1">
    <property type="nucleotide sequence ID" value="XM_003050209.1"/>
</dbReference>
<dbReference type="KEGG" id="nhe:NECHADRAFT_85195"/>
<gene>
    <name evidence="2" type="ORF">NECHADRAFT_85195</name>
</gene>
<evidence type="ECO:0000313" key="3">
    <source>
        <dbReference type="Proteomes" id="UP000005206"/>
    </source>
</evidence>
<dbReference type="OrthoDB" id="5026353at2759"/>
<accession>C7YV94</accession>
<dbReference type="Proteomes" id="UP000005206">
    <property type="component" value="Chromosome 9"/>
</dbReference>
<reference evidence="2 3" key="1">
    <citation type="journal article" date="2009" name="PLoS Genet.">
        <title>The genome of Nectria haematococca: contribution of supernumerary chromosomes to gene expansion.</title>
        <authorList>
            <person name="Coleman J.J."/>
            <person name="Rounsley S.D."/>
            <person name="Rodriguez-Carres M."/>
            <person name="Kuo A."/>
            <person name="Wasmann C.C."/>
            <person name="Grimwood J."/>
            <person name="Schmutz J."/>
            <person name="Taga M."/>
            <person name="White G.J."/>
            <person name="Zhou S."/>
            <person name="Schwartz D.C."/>
            <person name="Freitag M."/>
            <person name="Ma L.J."/>
            <person name="Danchin E.G."/>
            <person name="Henrissat B."/>
            <person name="Coutinho P.M."/>
            <person name="Nelson D.R."/>
            <person name="Straney D."/>
            <person name="Napoli C.A."/>
            <person name="Barker B.M."/>
            <person name="Gribskov M."/>
            <person name="Rep M."/>
            <person name="Kroken S."/>
            <person name="Molnar I."/>
            <person name="Rensing C."/>
            <person name="Kennell J.C."/>
            <person name="Zamora J."/>
            <person name="Farman M.L."/>
            <person name="Selker E.U."/>
            <person name="Salamov A."/>
            <person name="Shapiro H."/>
            <person name="Pangilinan J."/>
            <person name="Lindquist E."/>
            <person name="Lamers C."/>
            <person name="Grigoriev I.V."/>
            <person name="Geiser D.M."/>
            <person name="Covert S.F."/>
            <person name="Temporini E."/>
            <person name="Vanetten H.D."/>
        </authorList>
    </citation>
    <scope>NUCLEOTIDE SEQUENCE [LARGE SCALE GENOMIC DNA]</scope>
    <source>
        <strain evidence="3">ATCC MYA-4622 / CBS 123669 / FGSC 9596 / NRRL 45880 / 77-13-4</strain>
    </source>
</reference>